<dbReference type="InterPro" id="IPR010016">
    <property type="entry name" value="PxpB"/>
</dbReference>
<dbReference type="GO" id="GO:0017168">
    <property type="term" value="F:5-oxoprolinase (ATP-hydrolyzing) activity"/>
    <property type="evidence" value="ECO:0007669"/>
    <property type="project" value="UniProtKB-EC"/>
</dbReference>
<organism evidence="5 6">
    <name type="scientific">Marinifilum caeruleilacunae</name>
    <dbReference type="NCBI Taxonomy" id="2499076"/>
    <lineage>
        <taxon>Bacteria</taxon>
        <taxon>Pseudomonadati</taxon>
        <taxon>Bacteroidota</taxon>
        <taxon>Bacteroidia</taxon>
        <taxon>Marinilabiliales</taxon>
        <taxon>Marinifilaceae</taxon>
    </lineage>
</organism>
<feature type="domain" description="Carboxyltransferase" evidence="4">
    <location>
        <begin position="2"/>
        <end position="203"/>
    </location>
</feature>
<dbReference type="SUPFAM" id="SSF50891">
    <property type="entry name" value="Cyclophilin-like"/>
    <property type="match status" value="1"/>
</dbReference>
<dbReference type="EMBL" id="RZNH01000003">
    <property type="protein sequence ID" value="NOU58817.1"/>
    <property type="molecule type" value="Genomic_DNA"/>
</dbReference>
<proteinExistence type="predicted"/>
<keyword evidence="2 5" id="KW-0378">Hydrolase</keyword>
<dbReference type="PANTHER" id="PTHR34698:SF2">
    <property type="entry name" value="5-OXOPROLINASE SUBUNIT B"/>
    <property type="match status" value="1"/>
</dbReference>
<keyword evidence="3" id="KW-0067">ATP-binding</keyword>
<name>A0ABX1WRX5_9BACT</name>
<keyword evidence="1" id="KW-0547">Nucleotide-binding</keyword>
<evidence type="ECO:0000313" key="5">
    <source>
        <dbReference type="EMBL" id="NOU58817.1"/>
    </source>
</evidence>
<sequence length="226" mass="25555">MIEYIPSGDSAFLVKFGNEISEEINRKVRAYFIALSNKKLEGIIECVPSYTDLMVLYDPLKIQYKSLLKELKILAENISEIEIPEAKTVEIPVCYGGNFGEDMDAVIAHTGLREQEIIEKHSQNSYLVYMLGFTPGFCYLGGMDKSIATPRKEVPSQKILAGSVGLAAEQTGIYPIESPGGWQIIGRTPYRLFDPNRKPEFLLQAGDYLKFYPISEEEYYKLNEND</sequence>
<dbReference type="EC" id="3.5.2.9" evidence="5"/>
<dbReference type="Proteomes" id="UP000732105">
    <property type="component" value="Unassembled WGS sequence"/>
</dbReference>
<dbReference type="SUPFAM" id="SSF160467">
    <property type="entry name" value="PH0987 N-terminal domain-like"/>
    <property type="match status" value="1"/>
</dbReference>
<gene>
    <name evidence="5" type="primary">pxpB</name>
    <name evidence="5" type="ORF">ELS83_03230</name>
</gene>
<evidence type="ECO:0000313" key="6">
    <source>
        <dbReference type="Proteomes" id="UP000732105"/>
    </source>
</evidence>
<keyword evidence="6" id="KW-1185">Reference proteome</keyword>
<dbReference type="NCBIfam" id="TIGR00370">
    <property type="entry name" value="5-oxoprolinase subunit PxpB"/>
    <property type="match status" value="1"/>
</dbReference>
<dbReference type="InterPro" id="IPR029000">
    <property type="entry name" value="Cyclophilin-like_dom_sf"/>
</dbReference>
<dbReference type="Pfam" id="PF02682">
    <property type="entry name" value="CT_C_D"/>
    <property type="match status" value="1"/>
</dbReference>
<dbReference type="SMART" id="SM00796">
    <property type="entry name" value="AHS1"/>
    <property type="match status" value="1"/>
</dbReference>
<evidence type="ECO:0000256" key="1">
    <source>
        <dbReference type="ARBA" id="ARBA00022741"/>
    </source>
</evidence>
<accession>A0ABX1WRX5</accession>
<dbReference type="Gene3D" id="3.30.1360.40">
    <property type="match status" value="1"/>
</dbReference>
<dbReference type="InterPro" id="IPR003833">
    <property type="entry name" value="CT_C_D"/>
</dbReference>
<evidence type="ECO:0000256" key="2">
    <source>
        <dbReference type="ARBA" id="ARBA00022801"/>
    </source>
</evidence>
<dbReference type="Gene3D" id="2.40.100.10">
    <property type="entry name" value="Cyclophilin-like"/>
    <property type="match status" value="1"/>
</dbReference>
<comment type="caution">
    <text evidence="5">The sequence shown here is derived from an EMBL/GenBank/DDBJ whole genome shotgun (WGS) entry which is preliminary data.</text>
</comment>
<dbReference type="PANTHER" id="PTHR34698">
    <property type="entry name" value="5-OXOPROLINASE SUBUNIT B"/>
    <property type="match status" value="1"/>
</dbReference>
<evidence type="ECO:0000259" key="4">
    <source>
        <dbReference type="SMART" id="SM00796"/>
    </source>
</evidence>
<evidence type="ECO:0000256" key="3">
    <source>
        <dbReference type="ARBA" id="ARBA00022840"/>
    </source>
</evidence>
<protein>
    <submittedName>
        <fullName evidence="5">5-oxoprolinase subunit PxpB</fullName>
        <ecNumber evidence="5">3.5.2.9</ecNumber>
    </submittedName>
</protein>
<dbReference type="RefSeq" id="WP_171594095.1">
    <property type="nucleotide sequence ID" value="NZ_RZNH01000003.1"/>
</dbReference>
<reference evidence="5 6" key="1">
    <citation type="submission" date="2018-12" db="EMBL/GenBank/DDBJ databases">
        <title>Marinifilum JC070 sp. nov., a marine bacterium isolated from Yongle Blue Hole in the South China Sea.</title>
        <authorList>
            <person name="Fu T."/>
        </authorList>
    </citation>
    <scope>NUCLEOTIDE SEQUENCE [LARGE SCALE GENOMIC DNA]</scope>
    <source>
        <strain evidence="5 6">JC070</strain>
    </source>
</reference>